<keyword evidence="4" id="KW-1185">Reference proteome</keyword>
<dbReference type="Proteomes" id="UP001652621">
    <property type="component" value="Unplaced"/>
</dbReference>
<feature type="compositionally biased region" description="Polar residues" evidence="1">
    <location>
        <begin position="55"/>
        <end position="68"/>
    </location>
</feature>
<feature type="transmembrane region" description="Helical" evidence="2">
    <location>
        <begin position="461"/>
        <end position="481"/>
    </location>
</feature>
<feature type="compositionally biased region" description="Acidic residues" evidence="1">
    <location>
        <begin position="30"/>
        <end position="51"/>
    </location>
</feature>
<accession>A0ABM3V2D7</accession>
<evidence type="ECO:0000313" key="5">
    <source>
        <dbReference type="RefSeq" id="XP_058979940.1"/>
    </source>
</evidence>
<sequence>MALTRGLNDSEIASLLQSVLEDSNSSENVSESENELLEDDIQSDVEDESLDGNESGENIASVQDPNQEFTTHSDSRIITVALPTLRSKSKHCWTTSKGNSSTRTSLINIVRTARGPTRECKSLYEPILCFKVFFTDEIISEIVQWTNAEIYLNRRIDNASATFRDTCADEIRAVLGILTLTAALNNNHLSTDDLFNNTYCGTLYTATMSRDRFDFLIRCLRMDDKALRPALRPTDAFAPVRKIWDIFIRQCNTSYIPGSHVTIDEQLLGFRGRCPFKIYIPNKPNKYGIKIPMICDSTTKYMFNAIPYLGKTTNTAGLPLGEFYVKELSRPIHGTYRNITCDNWFTSIPLAKGLLNEPYKLTLVGTIRSNKREIPEEMKNTRARKVGTTMFCYDGPLTLLSYKPKPSKMVYLLSSCNEKGTIDDKTGKPDIILYYNETKGGVDTFDQMCSLMSCSRKTNRWPMAVFYGMLNAAFINSYVIYAHNLISIKKKPLSRKEYMKVLSASLTNPWMEKRMEIPTLSKTLRNNIQNAVSDEVNNDGGSSGDHSVSKKRRYCGFCPSKIRRMSKMICCKCDTPLCGDHKNLVCNCCI</sequence>
<dbReference type="RefSeq" id="XP_058979940.1">
    <property type="nucleotide sequence ID" value="XM_059123957.1"/>
</dbReference>
<dbReference type="PANTHER" id="PTHR46599:SF6">
    <property type="entry name" value="DUAL SPECIFICITY PHOSPHATASE 26"/>
    <property type="match status" value="1"/>
</dbReference>
<dbReference type="PANTHER" id="PTHR46599">
    <property type="entry name" value="PIGGYBAC TRANSPOSABLE ELEMENT-DERIVED PROTEIN 4"/>
    <property type="match status" value="1"/>
</dbReference>
<feature type="domain" description="PiggyBac transposable element-derived protein" evidence="3">
    <location>
        <begin position="126"/>
        <end position="478"/>
    </location>
</feature>
<keyword evidence="2" id="KW-0812">Transmembrane</keyword>
<organism evidence="4 5">
    <name type="scientific">Musca domestica</name>
    <name type="common">House fly</name>
    <dbReference type="NCBI Taxonomy" id="7370"/>
    <lineage>
        <taxon>Eukaryota</taxon>
        <taxon>Metazoa</taxon>
        <taxon>Ecdysozoa</taxon>
        <taxon>Arthropoda</taxon>
        <taxon>Hexapoda</taxon>
        <taxon>Insecta</taxon>
        <taxon>Pterygota</taxon>
        <taxon>Neoptera</taxon>
        <taxon>Endopterygota</taxon>
        <taxon>Diptera</taxon>
        <taxon>Brachycera</taxon>
        <taxon>Muscomorpha</taxon>
        <taxon>Muscoidea</taxon>
        <taxon>Muscidae</taxon>
        <taxon>Musca</taxon>
    </lineage>
</organism>
<evidence type="ECO:0000259" key="3">
    <source>
        <dbReference type="Pfam" id="PF13843"/>
    </source>
</evidence>
<dbReference type="Pfam" id="PF13843">
    <property type="entry name" value="DDE_Tnp_1_7"/>
    <property type="match status" value="1"/>
</dbReference>
<proteinExistence type="predicted"/>
<reference evidence="5" key="1">
    <citation type="submission" date="2025-08" db="UniProtKB">
        <authorList>
            <consortium name="RefSeq"/>
        </authorList>
    </citation>
    <scope>IDENTIFICATION</scope>
    <source>
        <strain evidence="5">Aabys</strain>
        <tissue evidence="5">Whole body</tissue>
    </source>
</reference>
<dbReference type="InterPro" id="IPR029526">
    <property type="entry name" value="PGBD"/>
</dbReference>
<feature type="compositionally biased region" description="Low complexity" evidence="1">
    <location>
        <begin position="18"/>
        <end position="29"/>
    </location>
</feature>
<protein>
    <submittedName>
        <fullName evidence="5">PiggyBac transposable element-derived protein 4-like</fullName>
    </submittedName>
</protein>
<name>A0ABM3V2D7_MUSDO</name>
<evidence type="ECO:0000256" key="2">
    <source>
        <dbReference type="SAM" id="Phobius"/>
    </source>
</evidence>
<dbReference type="GeneID" id="131803048"/>
<evidence type="ECO:0000256" key="1">
    <source>
        <dbReference type="SAM" id="MobiDB-lite"/>
    </source>
</evidence>
<keyword evidence="2" id="KW-0472">Membrane</keyword>
<gene>
    <name evidence="5" type="primary">LOC131803048</name>
</gene>
<keyword evidence="2" id="KW-1133">Transmembrane helix</keyword>
<feature type="region of interest" description="Disordered" evidence="1">
    <location>
        <begin position="18"/>
        <end position="68"/>
    </location>
</feature>
<evidence type="ECO:0000313" key="4">
    <source>
        <dbReference type="Proteomes" id="UP001652621"/>
    </source>
</evidence>